<feature type="domain" description="Cupin type-1" evidence="1">
    <location>
        <begin position="17"/>
        <end position="130"/>
    </location>
</feature>
<dbReference type="Proteomes" id="UP000319894">
    <property type="component" value="Unassembled WGS sequence"/>
</dbReference>
<dbReference type="SUPFAM" id="SSF51182">
    <property type="entry name" value="RmlC-like cupins"/>
    <property type="match status" value="1"/>
</dbReference>
<dbReference type="RefSeq" id="WP_144263115.1">
    <property type="nucleotide sequence ID" value="NZ_QMDX01000013.1"/>
</dbReference>
<dbReference type="InterPro" id="IPR014710">
    <property type="entry name" value="RmlC-like_jellyroll"/>
</dbReference>
<evidence type="ECO:0000313" key="2">
    <source>
        <dbReference type="EMBL" id="TSD09379.1"/>
    </source>
</evidence>
<dbReference type="AlphaFoldDB" id="A0A554MW80"/>
<protein>
    <recommendedName>
        <fullName evidence="1">Cupin type-1 domain-containing protein</fullName>
    </recommendedName>
</protein>
<dbReference type="PANTHER" id="PTHR36440:SF1">
    <property type="entry name" value="PUTATIVE (AFU_ORTHOLOGUE AFUA_8G07350)-RELATED"/>
    <property type="match status" value="1"/>
</dbReference>
<organism evidence="2 3">
    <name type="scientific">Haloglomus irregulare</name>
    <dbReference type="NCBI Taxonomy" id="2234134"/>
    <lineage>
        <taxon>Archaea</taxon>
        <taxon>Methanobacteriati</taxon>
        <taxon>Methanobacteriota</taxon>
        <taxon>Stenosarchaea group</taxon>
        <taxon>Halobacteria</taxon>
        <taxon>Halobacteriales</taxon>
        <taxon>Natronomonadaceae</taxon>
        <taxon>Haloglomus</taxon>
    </lineage>
</organism>
<proteinExistence type="predicted"/>
<dbReference type="SMART" id="SM00835">
    <property type="entry name" value="Cupin_1"/>
    <property type="match status" value="1"/>
</dbReference>
<dbReference type="InterPro" id="IPR013096">
    <property type="entry name" value="Cupin_2"/>
</dbReference>
<sequence length="160" mass="16885">MATFSTPAIGGADGQAYRFLDTLAYVRVPGTATDGRLSVVDLRMREGHTTPMHVHEDADEAFHVLEGELTAHRPDGTNTVTAGESVVLPRGEPHAVVVESQARAVVSTTPAGFDEFVTAVGEPTDDETVPTEPPSEAAIGRVEELGPEHGISIRGPPPRP</sequence>
<comment type="caution">
    <text evidence="2">The sequence shown here is derived from an EMBL/GenBank/DDBJ whole genome shotgun (WGS) entry which is preliminary data.</text>
</comment>
<dbReference type="InterPro" id="IPR053146">
    <property type="entry name" value="QDO-like"/>
</dbReference>
<dbReference type="OrthoDB" id="241629at2157"/>
<evidence type="ECO:0000259" key="1">
    <source>
        <dbReference type="SMART" id="SM00835"/>
    </source>
</evidence>
<reference evidence="2 3" key="1">
    <citation type="submission" date="2018-06" db="EMBL/GenBank/DDBJ databases">
        <title>Natronomonas sp. F16-60 a new haloarchaeon isolated from a solar saltern of Isla Cristina, Huelva, Spain.</title>
        <authorList>
            <person name="Duran-Viseras A."/>
            <person name="Sanchez-Porro C."/>
            <person name="Ventosa A."/>
        </authorList>
    </citation>
    <scope>NUCLEOTIDE SEQUENCE [LARGE SCALE GENOMIC DNA]</scope>
    <source>
        <strain evidence="2 3">F16-60</strain>
    </source>
</reference>
<dbReference type="InterPro" id="IPR006045">
    <property type="entry name" value="Cupin_1"/>
</dbReference>
<dbReference type="Pfam" id="PF07883">
    <property type="entry name" value="Cupin_2"/>
    <property type="match status" value="1"/>
</dbReference>
<dbReference type="Gene3D" id="2.60.120.10">
    <property type="entry name" value="Jelly Rolls"/>
    <property type="match status" value="1"/>
</dbReference>
<gene>
    <name evidence="2" type="ORF">DP107_15830</name>
</gene>
<dbReference type="EMBL" id="QMDX01000013">
    <property type="protein sequence ID" value="TSD09379.1"/>
    <property type="molecule type" value="Genomic_DNA"/>
</dbReference>
<dbReference type="InParanoid" id="A0A554MW80"/>
<evidence type="ECO:0000313" key="3">
    <source>
        <dbReference type="Proteomes" id="UP000319894"/>
    </source>
</evidence>
<dbReference type="InterPro" id="IPR011051">
    <property type="entry name" value="RmlC_Cupin_sf"/>
</dbReference>
<accession>A0A554MW80</accession>
<dbReference type="PANTHER" id="PTHR36440">
    <property type="entry name" value="PUTATIVE (AFU_ORTHOLOGUE AFUA_8G07350)-RELATED"/>
    <property type="match status" value="1"/>
</dbReference>
<name>A0A554MW80_9EURY</name>
<keyword evidence="3" id="KW-1185">Reference proteome</keyword>